<dbReference type="PANTHER" id="PTHR38686">
    <property type="entry name" value="APOLIPOPROTEIN N-ACYLTRANSFERASE"/>
    <property type="match status" value="1"/>
</dbReference>
<comment type="catalytic activity">
    <reaction evidence="9">
        <text>N-terminal S-1,2-diacyl-sn-glyceryl-L-cysteinyl-[lipoprotein] + a glycerophospholipid = N-acyl-S-1,2-diacyl-sn-glyceryl-L-cysteinyl-[lipoprotein] + a 2-acyl-sn-glycero-3-phospholipid + H(+)</text>
        <dbReference type="Rhea" id="RHEA:48228"/>
        <dbReference type="Rhea" id="RHEA-COMP:14681"/>
        <dbReference type="Rhea" id="RHEA-COMP:14684"/>
        <dbReference type="ChEBI" id="CHEBI:15378"/>
        <dbReference type="ChEBI" id="CHEBI:136912"/>
        <dbReference type="ChEBI" id="CHEBI:140656"/>
        <dbReference type="ChEBI" id="CHEBI:140657"/>
        <dbReference type="ChEBI" id="CHEBI:140660"/>
        <dbReference type="EC" id="2.3.1.269"/>
    </reaction>
</comment>
<dbReference type="EMBL" id="CP001124">
    <property type="protein sequence ID" value="ACH37844.1"/>
    <property type="molecule type" value="Genomic_DNA"/>
</dbReference>
<keyword evidence="12" id="KW-1185">Reference proteome</keyword>
<dbReference type="NCBIfam" id="TIGR00546">
    <property type="entry name" value="lnt"/>
    <property type="match status" value="1"/>
</dbReference>
<dbReference type="InterPro" id="IPR003010">
    <property type="entry name" value="C-N_Hydrolase"/>
</dbReference>
<sequence>MLNSITSHRLFPWIAAVASGILLFLGYAGFDQFYLEWIFLVPLFWALRDARPGRAFLIGWVAGIVGHGGGFYWIIDMFKQFAGAPLPFALVGLALLAAANGIVVAAWAWGIRVIAARGWQVIWVAPVVWTAMEKFWPEVFPNYLGASQYRLSHLTQIADFAGILGVSFLVVYINATLYWVTACWFEERRLPWRALSALALSLLFVLGYGEMRLKEVERQVATAQTLKVGLVQANRGAADLHIDSDTVLQEHRDMSRTLVEKQRPDLVVWPEGVPVSLSFREGVLPTAALGDLGTPLLFGACLRVAGGICNSAFLVDASGRILGSYDKTVLVPFGEYIPFGDTFPSLYSWSPYSSRFWRGQSEEPLRLGDRVLSLSICYEDIFPLHIRKLMAGGKERRVPEAMFNLTNDSWYGNSTEPVQHLALASFRSIENRRSLVRVTNTGISAFVDPAGRIVKSTGIWTKEVLVDKIPLLQGGRPPYSVAGDWIGWLCALLTASAITSPMSRCVAREKLEKGKPCV</sequence>
<dbReference type="GO" id="GO:0042158">
    <property type="term" value="P:lipoprotein biosynthetic process"/>
    <property type="evidence" value="ECO:0007669"/>
    <property type="project" value="UniProtKB-UniRule"/>
</dbReference>
<dbReference type="CDD" id="cd07571">
    <property type="entry name" value="ALP_N-acyl_transferase"/>
    <property type="match status" value="1"/>
</dbReference>
<dbReference type="Proteomes" id="UP000008825">
    <property type="component" value="Chromosome"/>
</dbReference>
<dbReference type="SUPFAM" id="SSF56317">
    <property type="entry name" value="Carbon-nitrogen hydrolase"/>
    <property type="match status" value="1"/>
</dbReference>
<feature type="transmembrane region" description="Helical" evidence="9">
    <location>
        <begin position="87"/>
        <end position="110"/>
    </location>
</feature>
<reference evidence="11 12" key="2">
    <citation type="journal article" date="2010" name="BMC Genomics">
        <title>The genome of Geobacter bemidjiensis, exemplar for the subsurface clade of Geobacter species that predominate in Fe(III)-reducing subsurface environments.</title>
        <authorList>
            <person name="Aklujkar M."/>
            <person name="Young N.D."/>
            <person name="Holmes D."/>
            <person name="Chavan M."/>
            <person name="Risso C."/>
            <person name="Kiss H.E."/>
            <person name="Han C.S."/>
            <person name="Land M.L."/>
            <person name="Lovley D.R."/>
        </authorList>
    </citation>
    <scope>NUCLEOTIDE SEQUENCE [LARGE SCALE GENOMIC DNA]</scope>
    <source>
        <strain evidence="12">ATCC BAA-1014 / DSM 16622 / JCM 12645 / Bem</strain>
    </source>
</reference>
<dbReference type="KEGG" id="gbm:Gbem_0821"/>
<dbReference type="InterPro" id="IPR045378">
    <property type="entry name" value="LNT_N"/>
</dbReference>
<dbReference type="HOGENOM" id="CLU_019563_1_2_7"/>
<dbReference type="HAMAP" id="MF_01148">
    <property type="entry name" value="Lnt"/>
    <property type="match status" value="1"/>
</dbReference>
<dbReference type="GO" id="GO:0005886">
    <property type="term" value="C:plasma membrane"/>
    <property type="evidence" value="ECO:0007669"/>
    <property type="project" value="UniProtKB-SubCell"/>
</dbReference>
<feature type="transmembrane region" description="Helical" evidence="9">
    <location>
        <begin position="192"/>
        <end position="209"/>
    </location>
</feature>
<reference evidence="11 12" key="1">
    <citation type="submission" date="2008-07" db="EMBL/GenBank/DDBJ databases">
        <title>Complete sequence of Geobacter bemidjiensis BEM.</title>
        <authorList>
            <consortium name="US DOE Joint Genome Institute"/>
            <person name="Lucas S."/>
            <person name="Copeland A."/>
            <person name="Lapidus A."/>
            <person name="Glavina del Rio T."/>
            <person name="Dalin E."/>
            <person name="Tice H."/>
            <person name="Bruce D."/>
            <person name="Goodwin L."/>
            <person name="Pitluck S."/>
            <person name="Kiss H."/>
            <person name="Brettin T."/>
            <person name="Detter J.C."/>
            <person name="Han C."/>
            <person name="Kuske C.R."/>
            <person name="Schmutz J."/>
            <person name="Larimer F."/>
            <person name="Land M."/>
            <person name="Hauser L."/>
            <person name="Kyrpides N."/>
            <person name="Lykidis A."/>
            <person name="Lovley D."/>
            <person name="Richardson P."/>
        </authorList>
    </citation>
    <scope>NUCLEOTIDE SEQUENCE [LARGE SCALE GENOMIC DNA]</scope>
    <source>
        <strain evidence="12">ATCC BAA-1014 / DSM 16622 / JCM 12645 / Bem</strain>
    </source>
</reference>
<comment type="subcellular location">
    <subcellularLocation>
        <location evidence="9">Cell inner membrane</location>
        <topology evidence="9">Multi-pass membrane protein</topology>
    </subcellularLocation>
    <subcellularLocation>
        <location evidence="1">Cell membrane</location>
        <topology evidence="1">Multi-pass membrane protein</topology>
    </subcellularLocation>
</comment>
<feature type="transmembrane region" description="Helical" evidence="9">
    <location>
        <begin position="157"/>
        <end position="180"/>
    </location>
</feature>
<name>B5EEU8_CITBB</name>
<keyword evidence="5 9" id="KW-0812">Transmembrane</keyword>
<keyword evidence="6 9" id="KW-1133">Transmembrane helix</keyword>
<dbReference type="OrthoDB" id="9804277at2"/>
<feature type="transmembrane region" description="Helical" evidence="9">
    <location>
        <begin position="12"/>
        <end position="35"/>
    </location>
</feature>
<protein>
    <recommendedName>
        <fullName evidence="9">Apolipoprotein N-acyltransferase</fullName>
        <shortName evidence="9">ALP N-acyltransferase</shortName>
        <ecNumber evidence="9">2.3.1.269</ecNumber>
    </recommendedName>
</protein>
<dbReference type="RefSeq" id="WP_012529255.1">
    <property type="nucleotide sequence ID" value="NC_011146.1"/>
</dbReference>
<organism evidence="11 12">
    <name type="scientific">Citrifermentans bemidjiense (strain ATCC BAA-1014 / DSM 16622 / JCM 12645 / Bem)</name>
    <name type="common">Geobacter bemidjiensis</name>
    <dbReference type="NCBI Taxonomy" id="404380"/>
    <lineage>
        <taxon>Bacteria</taxon>
        <taxon>Pseudomonadati</taxon>
        <taxon>Thermodesulfobacteriota</taxon>
        <taxon>Desulfuromonadia</taxon>
        <taxon>Geobacterales</taxon>
        <taxon>Geobacteraceae</taxon>
        <taxon>Citrifermentans</taxon>
    </lineage>
</organism>
<evidence type="ECO:0000256" key="7">
    <source>
        <dbReference type="ARBA" id="ARBA00023136"/>
    </source>
</evidence>
<proteinExistence type="inferred from homology"/>
<evidence type="ECO:0000256" key="2">
    <source>
        <dbReference type="ARBA" id="ARBA00010065"/>
    </source>
</evidence>
<feature type="transmembrane region" description="Helical" evidence="9">
    <location>
        <begin position="55"/>
        <end position="75"/>
    </location>
</feature>
<accession>B5EEU8</accession>
<keyword evidence="9" id="KW-0997">Cell inner membrane</keyword>
<evidence type="ECO:0000256" key="1">
    <source>
        <dbReference type="ARBA" id="ARBA00004651"/>
    </source>
</evidence>
<dbReference type="AlphaFoldDB" id="B5EEU8"/>
<keyword evidence="8 9" id="KW-0012">Acyltransferase</keyword>
<evidence type="ECO:0000256" key="3">
    <source>
        <dbReference type="ARBA" id="ARBA00022475"/>
    </source>
</evidence>
<comment type="pathway">
    <text evidence="9">Protein modification; lipoprotein biosynthesis (N-acyl transfer).</text>
</comment>
<dbReference type="eggNOG" id="COG0815">
    <property type="taxonomic scope" value="Bacteria"/>
</dbReference>
<gene>
    <name evidence="11" type="primary">lnt-2</name>
    <name evidence="9" type="synonym">lnt</name>
    <name evidence="11" type="ordered locus">Gbem_0821</name>
</gene>
<keyword evidence="7 9" id="KW-0472">Membrane</keyword>
<dbReference type="InterPro" id="IPR036526">
    <property type="entry name" value="C-N_Hydrolase_sf"/>
</dbReference>
<dbReference type="Pfam" id="PF00795">
    <property type="entry name" value="CN_hydrolase"/>
    <property type="match status" value="1"/>
</dbReference>
<dbReference type="GO" id="GO:0016410">
    <property type="term" value="F:N-acyltransferase activity"/>
    <property type="evidence" value="ECO:0007669"/>
    <property type="project" value="UniProtKB-UniRule"/>
</dbReference>
<evidence type="ECO:0000313" key="12">
    <source>
        <dbReference type="Proteomes" id="UP000008825"/>
    </source>
</evidence>
<evidence type="ECO:0000256" key="5">
    <source>
        <dbReference type="ARBA" id="ARBA00022692"/>
    </source>
</evidence>
<evidence type="ECO:0000256" key="4">
    <source>
        <dbReference type="ARBA" id="ARBA00022679"/>
    </source>
</evidence>
<dbReference type="InterPro" id="IPR004563">
    <property type="entry name" value="Apolipo_AcylTrfase"/>
</dbReference>
<comment type="function">
    <text evidence="9">Catalyzes the phospholipid dependent N-acylation of the N-terminal cysteine of apolipoprotein, the last step in lipoprotein maturation.</text>
</comment>
<evidence type="ECO:0000256" key="9">
    <source>
        <dbReference type="HAMAP-Rule" id="MF_01148"/>
    </source>
</evidence>
<dbReference type="Gene3D" id="3.60.110.10">
    <property type="entry name" value="Carbon-nitrogen hydrolase"/>
    <property type="match status" value="1"/>
</dbReference>
<keyword evidence="11" id="KW-0449">Lipoprotein</keyword>
<keyword evidence="3 9" id="KW-1003">Cell membrane</keyword>
<comment type="caution">
    <text evidence="9">Lacks conserved residue(s) required for the propagation of feature annotation.</text>
</comment>
<dbReference type="UniPathway" id="UPA00666"/>
<keyword evidence="4 9" id="KW-0808">Transferase</keyword>
<dbReference type="STRING" id="404380.Gbem_0821"/>
<feature type="domain" description="CN hydrolase" evidence="10">
    <location>
        <begin position="226"/>
        <end position="471"/>
    </location>
</feature>
<evidence type="ECO:0000313" key="11">
    <source>
        <dbReference type="EMBL" id="ACH37844.1"/>
    </source>
</evidence>
<evidence type="ECO:0000259" key="10">
    <source>
        <dbReference type="PROSITE" id="PS50263"/>
    </source>
</evidence>
<dbReference type="EC" id="2.3.1.269" evidence="9"/>
<dbReference type="Pfam" id="PF20154">
    <property type="entry name" value="LNT_N"/>
    <property type="match status" value="1"/>
</dbReference>
<dbReference type="PANTHER" id="PTHR38686:SF1">
    <property type="entry name" value="APOLIPOPROTEIN N-ACYLTRANSFERASE"/>
    <property type="match status" value="1"/>
</dbReference>
<evidence type="ECO:0000256" key="8">
    <source>
        <dbReference type="ARBA" id="ARBA00023315"/>
    </source>
</evidence>
<evidence type="ECO:0000256" key="6">
    <source>
        <dbReference type="ARBA" id="ARBA00022989"/>
    </source>
</evidence>
<comment type="similarity">
    <text evidence="2 9">Belongs to the CN hydrolase family. Apolipoprotein N-acyltransferase subfamily.</text>
</comment>
<dbReference type="PROSITE" id="PS50263">
    <property type="entry name" value="CN_HYDROLASE"/>
    <property type="match status" value="1"/>
</dbReference>